<dbReference type="EMBL" id="JADCNL010000001">
    <property type="protein sequence ID" value="KAG0498614.1"/>
    <property type="molecule type" value="Genomic_DNA"/>
</dbReference>
<evidence type="ECO:0000313" key="4">
    <source>
        <dbReference type="Proteomes" id="UP000636800"/>
    </source>
</evidence>
<dbReference type="EMBL" id="JADCNM010000001">
    <property type="protein sequence ID" value="KAG0502867.1"/>
    <property type="molecule type" value="Genomic_DNA"/>
</dbReference>
<sequence length="183" mass="20718">MEDPVDPSDSFIRFLAARPRRGLPCGFCFYHHKLRFCRFFFGLCTARVTKVSLQGEEDGRAPFSPPLRGRPRLFATDLFCLFGYQTTNNRAVLWSSWRSFRSRPRRLAARFGSSTRCWAKCEKSGLKWKRDGALSCEFGDQKAAGKTSRNSPMSGELLGQVGKKPLVGRRKTSEIGDCSSEMD</sequence>
<dbReference type="Proteomes" id="UP000636800">
    <property type="component" value="Chromosome 1"/>
</dbReference>
<name>A0A835RZQ3_VANPL</name>
<comment type="caution">
    <text evidence="2">The sequence shown here is derived from an EMBL/GenBank/DDBJ whole genome shotgun (WGS) entry which is preliminary data.</text>
</comment>
<reference evidence="4 5" key="1">
    <citation type="journal article" date="2020" name="Nat. Food">
        <title>A phased Vanilla planifolia genome enables genetic improvement of flavour and production.</title>
        <authorList>
            <person name="Hasing T."/>
            <person name="Tang H."/>
            <person name="Brym M."/>
            <person name="Khazi F."/>
            <person name="Huang T."/>
            <person name="Chambers A.H."/>
        </authorList>
    </citation>
    <scope>NUCLEOTIDE SEQUENCE [LARGE SCALE GENOMIC DNA]</scope>
    <source>
        <tissue evidence="2">Leaf</tissue>
    </source>
</reference>
<evidence type="ECO:0000256" key="1">
    <source>
        <dbReference type="SAM" id="MobiDB-lite"/>
    </source>
</evidence>
<organism evidence="2 4">
    <name type="scientific">Vanilla planifolia</name>
    <name type="common">Vanilla</name>
    <dbReference type="NCBI Taxonomy" id="51239"/>
    <lineage>
        <taxon>Eukaryota</taxon>
        <taxon>Viridiplantae</taxon>
        <taxon>Streptophyta</taxon>
        <taxon>Embryophyta</taxon>
        <taxon>Tracheophyta</taxon>
        <taxon>Spermatophyta</taxon>
        <taxon>Magnoliopsida</taxon>
        <taxon>Liliopsida</taxon>
        <taxon>Asparagales</taxon>
        <taxon>Orchidaceae</taxon>
        <taxon>Vanilloideae</taxon>
        <taxon>Vanilleae</taxon>
        <taxon>Vanilla</taxon>
    </lineage>
</organism>
<dbReference type="Proteomes" id="UP000639772">
    <property type="component" value="Chromosome 1"/>
</dbReference>
<keyword evidence="4" id="KW-1185">Reference proteome</keyword>
<accession>A0A835RZQ3</accession>
<evidence type="ECO:0000313" key="2">
    <source>
        <dbReference type="EMBL" id="KAG0498614.1"/>
    </source>
</evidence>
<protein>
    <submittedName>
        <fullName evidence="2">Uncharacterized protein</fullName>
    </submittedName>
</protein>
<gene>
    <name evidence="3" type="ORF">HPP92_002939</name>
    <name evidence="2" type="ORF">HPP92_003305</name>
</gene>
<dbReference type="AlphaFoldDB" id="A0A835RZQ3"/>
<proteinExistence type="predicted"/>
<feature type="region of interest" description="Disordered" evidence="1">
    <location>
        <begin position="141"/>
        <end position="183"/>
    </location>
</feature>
<evidence type="ECO:0000313" key="3">
    <source>
        <dbReference type="EMBL" id="KAG0502867.1"/>
    </source>
</evidence>
<evidence type="ECO:0000313" key="5">
    <source>
        <dbReference type="Proteomes" id="UP000639772"/>
    </source>
</evidence>